<keyword evidence="3" id="KW-1185">Reference proteome</keyword>
<dbReference type="SUPFAM" id="SSF51735">
    <property type="entry name" value="NAD(P)-binding Rossmann-fold domains"/>
    <property type="match status" value="1"/>
</dbReference>
<dbReference type="InterPro" id="IPR013154">
    <property type="entry name" value="ADH-like_N"/>
</dbReference>
<dbReference type="Gene3D" id="3.40.50.720">
    <property type="entry name" value="NAD(P)-binding Rossmann-like Domain"/>
    <property type="match status" value="1"/>
</dbReference>
<sequence length="339" mass="37527">MSRMIRFNRFGPADVLEFVEHSPSRPEPEEVVIATEAIGVGWRDVLWRQNLAQTKAALPAFIGAEMAGRVVEVGERVEQFAPGDRVASIPAFDPNRYGTYGERIVLPQQALIRYPDLLEPVQACIHYAPLLSSWLGLKELAGIAPGDIVLITAGCQLNGPYAIQMASVLGGRVIATTAREAHVDYLRELGAEWVIDTETRDLLSSIERITHGKGVNIVLDALGGPQMSLLGEVLAPCGRLILYDMQGGNQTSFPARAAFSKNIRFFLHCLSNFAGKPELGIEQNRDAMQRAIRAVDHFTLEGRLQPHVDRLFDFDEMVEAHRYLEKHRGPRGRIAVRVG</sequence>
<dbReference type="AlphaFoldDB" id="A0A420WWL9"/>
<dbReference type="Pfam" id="PF00107">
    <property type="entry name" value="ADH_zinc_N"/>
    <property type="match status" value="1"/>
</dbReference>
<dbReference type="InterPro" id="IPR036291">
    <property type="entry name" value="NAD(P)-bd_dom_sf"/>
</dbReference>
<dbReference type="EMBL" id="RBIN01000005">
    <property type="protein sequence ID" value="RKR03516.1"/>
    <property type="molecule type" value="Genomic_DNA"/>
</dbReference>
<dbReference type="InterPro" id="IPR011032">
    <property type="entry name" value="GroES-like_sf"/>
</dbReference>
<dbReference type="OrthoDB" id="4190732at2"/>
<dbReference type="Proteomes" id="UP000281975">
    <property type="component" value="Unassembled WGS sequence"/>
</dbReference>
<organism evidence="2 3">
    <name type="scientific">Kushneria sinocarnis</name>
    <dbReference type="NCBI Taxonomy" id="595502"/>
    <lineage>
        <taxon>Bacteria</taxon>
        <taxon>Pseudomonadati</taxon>
        <taxon>Pseudomonadota</taxon>
        <taxon>Gammaproteobacteria</taxon>
        <taxon>Oceanospirillales</taxon>
        <taxon>Halomonadaceae</taxon>
        <taxon>Kushneria</taxon>
    </lineage>
</organism>
<dbReference type="InterPro" id="IPR020843">
    <property type="entry name" value="ER"/>
</dbReference>
<evidence type="ECO:0000313" key="3">
    <source>
        <dbReference type="Proteomes" id="UP000281975"/>
    </source>
</evidence>
<feature type="domain" description="Enoyl reductase (ER)" evidence="1">
    <location>
        <begin position="11"/>
        <end position="336"/>
    </location>
</feature>
<reference evidence="2 3" key="1">
    <citation type="submission" date="2018-10" db="EMBL/GenBank/DDBJ databases">
        <title>Genomic Encyclopedia of Type Strains, Phase IV (KMG-IV): sequencing the most valuable type-strain genomes for metagenomic binning, comparative biology and taxonomic classification.</title>
        <authorList>
            <person name="Goeker M."/>
        </authorList>
    </citation>
    <scope>NUCLEOTIDE SEQUENCE [LARGE SCALE GENOMIC DNA]</scope>
    <source>
        <strain evidence="2 3">DSM 23229</strain>
    </source>
</reference>
<dbReference type="GO" id="GO:0016491">
    <property type="term" value="F:oxidoreductase activity"/>
    <property type="evidence" value="ECO:0007669"/>
    <property type="project" value="InterPro"/>
</dbReference>
<dbReference type="CDD" id="cd08268">
    <property type="entry name" value="MDR2"/>
    <property type="match status" value="1"/>
</dbReference>
<dbReference type="PANTHER" id="PTHR43677">
    <property type="entry name" value="SHORT-CHAIN DEHYDROGENASE/REDUCTASE"/>
    <property type="match status" value="1"/>
</dbReference>
<evidence type="ECO:0000313" key="2">
    <source>
        <dbReference type="EMBL" id="RKR03516.1"/>
    </source>
</evidence>
<protein>
    <submittedName>
        <fullName evidence="2">NADPH:quinone reductase-like Zn-dependent oxidoreductase</fullName>
    </submittedName>
</protein>
<name>A0A420WWL9_9GAMM</name>
<comment type="caution">
    <text evidence="2">The sequence shown here is derived from an EMBL/GenBank/DDBJ whole genome shotgun (WGS) entry which is preliminary data.</text>
</comment>
<dbReference type="SUPFAM" id="SSF50129">
    <property type="entry name" value="GroES-like"/>
    <property type="match status" value="1"/>
</dbReference>
<accession>A0A420WWL9</accession>
<dbReference type="RefSeq" id="WP_121172985.1">
    <property type="nucleotide sequence ID" value="NZ_RBIN01000005.1"/>
</dbReference>
<dbReference type="Pfam" id="PF08240">
    <property type="entry name" value="ADH_N"/>
    <property type="match status" value="1"/>
</dbReference>
<dbReference type="PANTHER" id="PTHR43677:SF4">
    <property type="entry name" value="QUINONE OXIDOREDUCTASE-LIKE PROTEIN 2"/>
    <property type="match status" value="1"/>
</dbReference>
<dbReference type="InterPro" id="IPR013149">
    <property type="entry name" value="ADH-like_C"/>
</dbReference>
<evidence type="ECO:0000259" key="1">
    <source>
        <dbReference type="SMART" id="SM00829"/>
    </source>
</evidence>
<dbReference type="InterPro" id="IPR051397">
    <property type="entry name" value="Zn-ADH-like_protein"/>
</dbReference>
<proteinExistence type="predicted"/>
<dbReference type="Gene3D" id="3.90.180.10">
    <property type="entry name" value="Medium-chain alcohol dehydrogenases, catalytic domain"/>
    <property type="match status" value="1"/>
</dbReference>
<gene>
    <name evidence="2" type="ORF">C7446_2041</name>
</gene>
<dbReference type="SMART" id="SM00829">
    <property type="entry name" value="PKS_ER"/>
    <property type="match status" value="1"/>
</dbReference>